<keyword evidence="1" id="KW-0378">Hydrolase</keyword>
<dbReference type="KEGG" id="sacz:AOT14_11700"/>
<feature type="signal peptide" evidence="2">
    <location>
        <begin position="1"/>
        <end position="21"/>
    </location>
</feature>
<dbReference type="GO" id="GO:0006508">
    <property type="term" value="P:proteolysis"/>
    <property type="evidence" value="ECO:0007669"/>
    <property type="project" value="InterPro"/>
</dbReference>
<gene>
    <name evidence="4" type="ORF">AOT14_11700</name>
</gene>
<evidence type="ECO:0000259" key="3">
    <source>
        <dbReference type="Pfam" id="PF00326"/>
    </source>
</evidence>
<dbReference type="GO" id="GO:0004252">
    <property type="term" value="F:serine-type endopeptidase activity"/>
    <property type="evidence" value="ECO:0007669"/>
    <property type="project" value="TreeGrafter"/>
</dbReference>
<sequence length="652" mass="71133" precursor="true">MKAGKWGLLLALSMASLPAVGAVDLGQFIRKDEFNEIKISPSGEYYAATVPLEDSTALTLFRRADLKVAGVFRLRRNAHVGDFEWVSDDRVLVGIAEKFGVLDQPQPTGEIYTVKANGGQADLLVGFRVQGNGAGTRIQPKKVEDVAAFLIDGLPGDDRHAVISVWPLMGDEPFTRAERMDVASGRRTTLARAPVRRAGFVTDSGGEVRLAYGADVDNASKLYYREATGTEWRLVNDQNASKRIEVPLGFSADNRLVYLQVRGGDDGTDRIVAWDPASNARTTVLHHPGADPLSIIHRNGTSIPVGAQVMDGRHRNLFFDDASPEARQYRSLEAAFPGQSVRVTSSTRDGSLLLIRVWSGNSPGDFYLFDTAQKKVAHVVSSGSWIDPDKAATVEPITFKARDGLAIHGYLTRPRGASGARPMVLMPHGGPFGIFDGWQYDRDAQMLAAAGYTVMQVNYRGSGNYGWAFQTAGARQWGGAMQDDLTDATRWAVDQGHADASRICIYGASYGGYAALMGVAKEPSLYRCAAGYVGVYDLPMMQRQDGRKRRSLGNWSRDWVGEDMAALAAASPNRLAERITVPVFLAAGGEDEIAPVEHTRMMETALKKAGVPVESLYYDTEGHGFYTEPHQREYYTRLLAFLSRHLGGGTAK</sequence>
<feature type="chain" id="PRO_5006588539" evidence="2">
    <location>
        <begin position="22"/>
        <end position="652"/>
    </location>
</feature>
<keyword evidence="2" id="KW-0732">Signal</keyword>
<feature type="domain" description="Peptidase S9 prolyl oligopeptidase catalytic" evidence="3">
    <location>
        <begin position="438"/>
        <end position="648"/>
    </location>
</feature>
<dbReference type="Proteomes" id="UP000061010">
    <property type="component" value="Chromosome"/>
</dbReference>
<reference evidence="4 5" key="1">
    <citation type="journal article" date="2015" name="Genome Announc.">
        <title>Complete Genome Sequencing of Stenotrophomonas acidaminiphila ZAC14D2_NAIMI4_2, a Multidrug-Resistant Strain Isolated from Sediments of a Polluted River in Mexico, Uncovers New Antibiotic Resistance Genes and a Novel Class-II Lasso Peptide Biosynthesis Gene Cluster.</title>
        <authorList>
            <person name="Vinuesa P."/>
            <person name="Ochoa-Sanchez L.E."/>
        </authorList>
    </citation>
    <scope>NUCLEOTIDE SEQUENCE [LARGE SCALE GENOMIC DNA]</scope>
    <source>
        <strain evidence="4 5">ZAC14D2_NAIMI4_2</strain>
    </source>
</reference>
<dbReference type="InterPro" id="IPR029058">
    <property type="entry name" value="AB_hydrolase_fold"/>
</dbReference>
<dbReference type="AlphaFoldDB" id="A0A0S1AXU5"/>
<dbReference type="PANTHER" id="PTHR42776:SF27">
    <property type="entry name" value="DIPEPTIDYL PEPTIDASE FAMILY MEMBER 6"/>
    <property type="match status" value="1"/>
</dbReference>
<dbReference type="InterPro" id="IPR001375">
    <property type="entry name" value="Peptidase_S9_cat"/>
</dbReference>
<evidence type="ECO:0000256" key="1">
    <source>
        <dbReference type="ARBA" id="ARBA00022801"/>
    </source>
</evidence>
<evidence type="ECO:0000256" key="2">
    <source>
        <dbReference type="SAM" id="SignalP"/>
    </source>
</evidence>
<protein>
    <submittedName>
        <fullName evidence="4">Peptidase S9</fullName>
    </submittedName>
</protein>
<name>A0A0S1AXU5_9GAMM</name>
<evidence type="ECO:0000313" key="5">
    <source>
        <dbReference type="Proteomes" id="UP000061010"/>
    </source>
</evidence>
<dbReference type="Pfam" id="PF00326">
    <property type="entry name" value="Peptidase_S9"/>
    <property type="match status" value="1"/>
</dbReference>
<keyword evidence="5" id="KW-1185">Reference proteome</keyword>
<dbReference type="PANTHER" id="PTHR42776">
    <property type="entry name" value="SERINE PEPTIDASE S9 FAMILY MEMBER"/>
    <property type="match status" value="1"/>
</dbReference>
<dbReference type="SUPFAM" id="SSF82171">
    <property type="entry name" value="DPP6 N-terminal domain-like"/>
    <property type="match status" value="1"/>
</dbReference>
<dbReference type="EMBL" id="CP012900">
    <property type="protein sequence ID" value="ALJ27581.1"/>
    <property type="molecule type" value="Genomic_DNA"/>
</dbReference>
<dbReference type="PATRIC" id="fig|128780.6.peg.1170"/>
<dbReference type="Gene3D" id="3.40.50.1820">
    <property type="entry name" value="alpha/beta hydrolase"/>
    <property type="match status" value="1"/>
</dbReference>
<organism evidence="4 5">
    <name type="scientific">Stenotrophomonas acidaminiphila</name>
    <dbReference type="NCBI Taxonomy" id="128780"/>
    <lineage>
        <taxon>Bacteria</taxon>
        <taxon>Pseudomonadati</taxon>
        <taxon>Pseudomonadota</taxon>
        <taxon>Gammaproteobacteria</taxon>
        <taxon>Lysobacterales</taxon>
        <taxon>Lysobacteraceae</taxon>
        <taxon>Stenotrophomonas</taxon>
    </lineage>
</organism>
<evidence type="ECO:0000313" key="4">
    <source>
        <dbReference type="EMBL" id="ALJ27581.1"/>
    </source>
</evidence>
<dbReference type="SUPFAM" id="SSF53474">
    <property type="entry name" value="alpha/beta-Hydrolases"/>
    <property type="match status" value="1"/>
</dbReference>
<accession>A0A0S1AXU5</accession>
<proteinExistence type="predicted"/>